<proteinExistence type="predicted"/>
<accession>A0ABY7C2S5</accession>
<dbReference type="RefSeq" id="WP_268881774.1">
    <property type="nucleotide sequence ID" value="NZ_CP114029.1"/>
</dbReference>
<name>A0ABY7C2S5_9HYPH</name>
<gene>
    <name evidence="1" type="ORF">OH818_03285</name>
</gene>
<sequence>MLGKNEAQEARLDRMAPMLREDIGGLDGYEIIDTAPVQAKADASNLQSCGNCALTFAREIDADVAVIGTVQKVSNLILNINAYAFDLEDGKEIARGSADIRSNTDESWDRGLNYLFKNTLKEQLEAAR</sequence>
<dbReference type="Pfam" id="PF11684">
    <property type="entry name" value="DUF3280"/>
    <property type="match status" value="1"/>
</dbReference>
<dbReference type="EMBL" id="CP114029">
    <property type="protein sequence ID" value="WAP69334.1"/>
    <property type="molecule type" value="Genomic_DNA"/>
</dbReference>
<protein>
    <submittedName>
        <fullName evidence="1">DUF3280 domain-containing protein</fullName>
    </submittedName>
</protein>
<keyword evidence="2" id="KW-1185">Reference proteome</keyword>
<dbReference type="Proteomes" id="UP001164020">
    <property type="component" value="Chromosome"/>
</dbReference>
<organism evidence="1 2">
    <name type="scientific">Jiella pelagia</name>
    <dbReference type="NCBI Taxonomy" id="2986949"/>
    <lineage>
        <taxon>Bacteria</taxon>
        <taxon>Pseudomonadati</taxon>
        <taxon>Pseudomonadota</taxon>
        <taxon>Alphaproteobacteria</taxon>
        <taxon>Hyphomicrobiales</taxon>
        <taxon>Aurantimonadaceae</taxon>
        <taxon>Jiella</taxon>
    </lineage>
</organism>
<evidence type="ECO:0000313" key="1">
    <source>
        <dbReference type="EMBL" id="WAP69334.1"/>
    </source>
</evidence>
<evidence type="ECO:0000313" key="2">
    <source>
        <dbReference type="Proteomes" id="UP001164020"/>
    </source>
</evidence>
<reference evidence="1" key="1">
    <citation type="submission" date="2022-12" db="EMBL/GenBank/DDBJ databases">
        <title>Jiella pelagia sp. nov., isolated from phosphonate enriched culture of Northwest Pacific surface seawater.</title>
        <authorList>
            <person name="Shin D.Y."/>
            <person name="Hwang C.Y."/>
        </authorList>
    </citation>
    <scope>NUCLEOTIDE SEQUENCE</scope>
    <source>
        <strain evidence="1">HL-NP1</strain>
    </source>
</reference>
<dbReference type="InterPro" id="IPR021698">
    <property type="entry name" value="DUF3280"/>
</dbReference>